<dbReference type="RefSeq" id="WP_368573491.1">
    <property type="nucleotide sequence ID" value="NZ_JBDLOU010000040.1"/>
</dbReference>
<reference evidence="1 2" key="1">
    <citation type="submission" date="2024-04" db="EMBL/GenBank/DDBJ databases">
        <title>Genomic Markers of Mycobacteria.</title>
        <authorList>
            <person name="Soliman M.S."/>
            <person name="Elkholy A."/>
            <person name="Soliman N.S."/>
            <person name="Abbas A."/>
            <person name="Khayrat S."/>
            <person name="Shawky S."/>
        </authorList>
    </citation>
    <scope>NUCLEOTIDE SEQUENCE [LARGE SCALE GENOMIC DNA]</scope>
    <source>
        <strain evidence="1 2">Egy-CU-AM5</strain>
    </source>
</reference>
<gene>
    <name evidence="1" type="ORF">ABFW12_18760</name>
</gene>
<proteinExistence type="predicted"/>
<name>A0ABV3VFU4_9MYCO</name>
<evidence type="ECO:0000313" key="1">
    <source>
        <dbReference type="EMBL" id="MEX3740266.1"/>
    </source>
</evidence>
<dbReference type="EMBL" id="JBDLOU010000040">
    <property type="protein sequence ID" value="MEX3740266.1"/>
    <property type="molecule type" value="Genomic_DNA"/>
</dbReference>
<dbReference type="Proteomes" id="UP001558474">
    <property type="component" value="Unassembled WGS sequence"/>
</dbReference>
<sequence>MKLPEYPQPVEVASHDRSITVGVTDWGHPTGVQLTEEARQLGGAELAARIMTLYGIANTIALAVRNVEHHQQTKTWMPSWPTSNDVEVLFQQLTF</sequence>
<comment type="caution">
    <text evidence="1">The sequence shown here is derived from an EMBL/GenBank/DDBJ whole genome shotgun (WGS) entry which is preliminary data.</text>
</comment>
<evidence type="ECO:0000313" key="2">
    <source>
        <dbReference type="Proteomes" id="UP001558474"/>
    </source>
</evidence>
<protein>
    <submittedName>
        <fullName evidence="1">Uncharacterized protein</fullName>
    </submittedName>
</protein>
<keyword evidence="2" id="KW-1185">Reference proteome</keyword>
<organism evidence="1 2">
    <name type="scientific">Mycolicibacterium porcinum</name>
    <dbReference type="NCBI Taxonomy" id="39693"/>
    <lineage>
        <taxon>Bacteria</taxon>
        <taxon>Bacillati</taxon>
        <taxon>Actinomycetota</taxon>
        <taxon>Actinomycetes</taxon>
        <taxon>Mycobacteriales</taxon>
        <taxon>Mycobacteriaceae</taxon>
        <taxon>Mycolicibacterium</taxon>
    </lineage>
</organism>
<accession>A0ABV3VFU4</accession>